<name>A0ABU4RQT3_9HYPH</name>
<dbReference type="SUPFAM" id="SSF55729">
    <property type="entry name" value="Acyl-CoA N-acyltransferases (Nat)"/>
    <property type="match status" value="1"/>
</dbReference>
<gene>
    <name evidence="2" type="ORF">SCD90_12910</name>
</gene>
<organism evidence="2 3">
    <name type="scientific">Terrihabitans rhizophilus</name>
    <dbReference type="NCBI Taxonomy" id="3092662"/>
    <lineage>
        <taxon>Bacteria</taxon>
        <taxon>Pseudomonadati</taxon>
        <taxon>Pseudomonadota</taxon>
        <taxon>Alphaproteobacteria</taxon>
        <taxon>Hyphomicrobiales</taxon>
        <taxon>Terrihabitans</taxon>
    </lineage>
</organism>
<evidence type="ECO:0000313" key="3">
    <source>
        <dbReference type="Proteomes" id="UP001274321"/>
    </source>
</evidence>
<accession>A0ABU4RQT3</accession>
<evidence type="ECO:0000313" key="2">
    <source>
        <dbReference type="EMBL" id="MDX6806966.1"/>
    </source>
</evidence>
<protein>
    <recommendedName>
        <fullName evidence="1">N-acyl amino acid synthase FeeM catalytic core domain-containing protein</fullName>
    </recommendedName>
</protein>
<dbReference type="Proteomes" id="UP001274321">
    <property type="component" value="Unassembled WGS sequence"/>
</dbReference>
<dbReference type="RefSeq" id="WP_319845091.1">
    <property type="nucleotide sequence ID" value="NZ_JAXAFJ010000008.1"/>
</dbReference>
<comment type="caution">
    <text evidence="2">The sequence shown here is derived from an EMBL/GenBank/DDBJ whole genome shotgun (WGS) entry which is preliminary data.</text>
</comment>
<dbReference type="Pfam" id="PF21926">
    <property type="entry name" value="FeeM"/>
    <property type="match status" value="1"/>
</dbReference>
<feature type="domain" description="N-acyl amino acid synthase FeeM catalytic core" evidence="1">
    <location>
        <begin position="35"/>
        <end position="193"/>
    </location>
</feature>
<reference evidence="2 3" key="1">
    <citation type="submission" date="2023-11" db="EMBL/GenBank/DDBJ databases">
        <authorList>
            <person name="Bao R."/>
        </authorList>
    </citation>
    <scope>NUCLEOTIDE SEQUENCE [LARGE SCALE GENOMIC DNA]</scope>
    <source>
        <strain evidence="2 3">PJ23</strain>
    </source>
</reference>
<sequence>MAGGTGQAKSFSDKLSEFIDLVDYRPVRTVEEREAVFRLRHDAYVREGAIEPNAARRFTDAYDDLPNCWIFGIYIDDELASSIRIHVASPRNAQAPGMSVFPDLLQPELDQGRTIIDPTRFVADERQARLHPELPYATVRLGFVASEYFDADIGLATVRAEHQAFYKRLFGLKPLCLPRHYPSLAKPISLMAIHYPTVRQGIMARYPFLTSTAAERERLFGEPASTGRTVVPLRLPPLESGTGIVPRHAAAHA</sequence>
<evidence type="ECO:0000259" key="1">
    <source>
        <dbReference type="Pfam" id="PF21926"/>
    </source>
</evidence>
<keyword evidence="3" id="KW-1185">Reference proteome</keyword>
<dbReference type="Gene3D" id="3.40.630.30">
    <property type="match status" value="1"/>
</dbReference>
<dbReference type="InterPro" id="IPR016181">
    <property type="entry name" value="Acyl_CoA_acyltransferase"/>
</dbReference>
<dbReference type="InterPro" id="IPR054597">
    <property type="entry name" value="FeeM_cat"/>
</dbReference>
<dbReference type="EMBL" id="JAXAFJ010000008">
    <property type="protein sequence ID" value="MDX6806966.1"/>
    <property type="molecule type" value="Genomic_DNA"/>
</dbReference>
<proteinExistence type="predicted"/>